<dbReference type="STRING" id="1123404.SAMN02745784_00085"/>
<comment type="subunit">
    <text evidence="6">The complex is composed of six subunits: RnfA, RnfB, RnfC, RnfD, RnfE and RnfG.</text>
</comment>
<keyword evidence="4 6" id="KW-0288">FMN</keyword>
<evidence type="ECO:0000313" key="9">
    <source>
        <dbReference type="Proteomes" id="UP000184114"/>
    </source>
</evidence>
<evidence type="ECO:0000259" key="7">
    <source>
        <dbReference type="SMART" id="SM00900"/>
    </source>
</evidence>
<dbReference type="HAMAP" id="MF_00479">
    <property type="entry name" value="RsxG_RnfG"/>
    <property type="match status" value="1"/>
</dbReference>
<accession>A0A1M4S682</accession>
<feature type="modified residue" description="FMN phosphoryl threonine" evidence="6">
    <location>
        <position position="158"/>
    </location>
</feature>
<evidence type="ECO:0000256" key="4">
    <source>
        <dbReference type="ARBA" id="ARBA00022643"/>
    </source>
</evidence>
<protein>
    <recommendedName>
        <fullName evidence="6">Ion-translocating oxidoreductase complex subunit G</fullName>
        <ecNumber evidence="6">7.-.-.-</ecNumber>
    </recommendedName>
    <alternativeName>
        <fullName evidence="6">Rnf electron transport complex subunit G</fullName>
    </alternativeName>
</protein>
<dbReference type="PIRSF" id="PIRSF006091">
    <property type="entry name" value="E_trnsport_RnfG"/>
    <property type="match status" value="1"/>
</dbReference>
<evidence type="ECO:0000313" key="8">
    <source>
        <dbReference type="EMBL" id="SHE27713.1"/>
    </source>
</evidence>
<dbReference type="InterPro" id="IPR010209">
    <property type="entry name" value="Ion_transpt_RnfG/RsxG"/>
</dbReference>
<dbReference type="GO" id="GO:0010181">
    <property type="term" value="F:FMN binding"/>
    <property type="evidence" value="ECO:0007669"/>
    <property type="project" value="InterPro"/>
</dbReference>
<keyword evidence="2 6" id="KW-0597">Phosphoprotein</keyword>
<dbReference type="EC" id="7.-.-.-" evidence="6"/>
<comment type="subcellular location">
    <subcellularLocation>
        <location evidence="6">Cell membrane</location>
        <topology evidence="6">Single-pass membrane protein</topology>
    </subcellularLocation>
</comment>
<comment type="cofactor">
    <cofactor evidence="6">
        <name>FMN</name>
        <dbReference type="ChEBI" id="CHEBI:58210"/>
    </cofactor>
</comment>
<sequence>MKETIKLGMILFLITVISAGVLAVSNNLTKGKIAEIEMAGSIGALKEIFGEEYSFKPLDEEKINEITESNSSVIEIFEAYDGENLYGYAIKTKSSGFGGDLVTLTGFASDGNVMGMRLLEHSETPGIGAKAAEADFSDKFVGKGASEEIKVEAISGATITSKGVMAGVNIAREVFNTELSN</sequence>
<dbReference type="PANTHER" id="PTHR36118:SF1">
    <property type="entry name" value="ION-TRANSLOCATING OXIDOREDUCTASE COMPLEX SUBUNIT G"/>
    <property type="match status" value="1"/>
</dbReference>
<comment type="similarity">
    <text evidence="6">Belongs to the RnfG family.</text>
</comment>
<dbReference type="GO" id="GO:0005886">
    <property type="term" value="C:plasma membrane"/>
    <property type="evidence" value="ECO:0007669"/>
    <property type="project" value="UniProtKB-SubCell"/>
</dbReference>
<keyword evidence="6" id="KW-1003">Cell membrane</keyword>
<dbReference type="GeneID" id="90994778"/>
<keyword evidence="1 6" id="KW-0813">Transport</keyword>
<keyword evidence="6" id="KW-0472">Membrane</keyword>
<reference evidence="9" key="1">
    <citation type="submission" date="2016-11" db="EMBL/GenBank/DDBJ databases">
        <authorList>
            <person name="Varghese N."/>
            <person name="Submissions S."/>
        </authorList>
    </citation>
    <scope>NUCLEOTIDE SEQUENCE [LARGE SCALE GENOMIC DNA]</scope>
    <source>
        <strain evidence="9">DSM 18095</strain>
    </source>
</reference>
<name>A0A1M4S682_9FIRM</name>
<keyword evidence="5 6" id="KW-0249">Electron transport</keyword>
<gene>
    <name evidence="6" type="primary">rnfG</name>
    <name evidence="8" type="ORF">SAMN02745784_00085</name>
</gene>
<keyword evidence="6" id="KW-1278">Translocase</keyword>
<dbReference type="AlphaFoldDB" id="A0A1M4S682"/>
<comment type="function">
    <text evidence="6">Part of a membrane-bound complex that couples electron transfer with translocation of ions across the membrane.</text>
</comment>
<dbReference type="GO" id="GO:0022900">
    <property type="term" value="P:electron transport chain"/>
    <property type="evidence" value="ECO:0007669"/>
    <property type="project" value="UniProtKB-UniRule"/>
</dbReference>
<dbReference type="InterPro" id="IPR007329">
    <property type="entry name" value="FMN-bd"/>
</dbReference>
<feature type="domain" description="FMN-binding" evidence="7">
    <location>
        <begin position="96"/>
        <end position="175"/>
    </location>
</feature>
<keyword evidence="6" id="KW-1133">Transmembrane helix</keyword>
<proteinExistence type="inferred from homology"/>
<evidence type="ECO:0000256" key="2">
    <source>
        <dbReference type="ARBA" id="ARBA00022553"/>
    </source>
</evidence>
<keyword evidence="9" id="KW-1185">Reference proteome</keyword>
<keyword evidence="3 6" id="KW-0285">Flavoprotein</keyword>
<dbReference type="RefSeq" id="WP_072971564.1">
    <property type="nucleotide sequence ID" value="NZ_FQTY01000001.1"/>
</dbReference>
<dbReference type="SMART" id="SM00900">
    <property type="entry name" value="FMN_bind"/>
    <property type="match status" value="1"/>
</dbReference>
<evidence type="ECO:0000256" key="6">
    <source>
        <dbReference type="HAMAP-Rule" id="MF_00479"/>
    </source>
</evidence>
<dbReference type="Pfam" id="PF04205">
    <property type="entry name" value="FMN_bind"/>
    <property type="match status" value="1"/>
</dbReference>
<keyword evidence="6" id="KW-0812">Transmembrane</keyword>
<dbReference type="Proteomes" id="UP000184114">
    <property type="component" value="Unassembled WGS sequence"/>
</dbReference>
<evidence type="ECO:0000256" key="5">
    <source>
        <dbReference type="ARBA" id="ARBA00022982"/>
    </source>
</evidence>
<evidence type="ECO:0000256" key="1">
    <source>
        <dbReference type="ARBA" id="ARBA00022448"/>
    </source>
</evidence>
<dbReference type="GO" id="GO:0009055">
    <property type="term" value="F:electron transfer activity"/>
    <property type="evidence" value="ECO:0007669"/>
    <property type="project" value="InterPro"/>
</dbReference>
<organism evidence="8 9">
    <name type="scientific">Tissierella praeacuta DSM 18095</name>
    <dbReference type="NCBI Taxonomy" id="1123404"/>
    <lineage>
        <taxon>Bacteria</taxon>
        <taxon>Bacillati</taxon>
        <taxon>Bacillota</taxon>
        <taxon>Tissierellia</taxon>
        <taxon>Tissierellales</taxon>
        <taxon>Tissierellaceae</taxon>
        <taxon>Tissierella</taxon>
    </lineage>
</organism>
<dbReference type="NCBIfam" id="TIGR01947">
    <property type="entry name" value="rnfG"/>
    <property type="match status" value="1"/>
</dbReference>
<evidence type="ECO:0000256" key="3">
    <source>
        <dbReference type="ARBA" id="ARBA00022630"/>
    </source>
</evidence>
<dbReference type="PANTHER" id="PTHR36118">
    <property type="entry name" value="ION-TRANSLOCATING OXIDOREDUCTASE COMPLEX SUBUNIT G"/>
    <property type="match status" value="1"/>
</dbReference>
<dbReference type="EMBL" id="FQTY01000001">
    <property type="protein sequence ID" value="SHE27713.1"/>
    <property type="molecule type" value="Genomic_DNA"/>
</dbReference>